<dbReference type="AlphaFoldDB" id="A0A915JMQ7"/>
<sequence length="118" mass="13930">MASQFHEHYRVGHNRFLEDHSNTCTHIFWGTKFRLSESGKVIIWREVPITYLEDKTKLVVRLFGSCGAHHQRVYLDKNHRTNDLEEIHFFTMDDKVPMIHDDKAFQAPRSGLGFVEET</sequence>
<reference evidence="2" key="1">
    <citation type="submission" date="2022-11" db="UniProtKB">
        <authorList>
            <consortium name="WormBaseParasite"/>
        </authorList>
    </citation>
    <scope>IDENTIFICATION</scope>
</reference>
<accession>A0A915JMQ7</accession>
<proteinExistence type="predicted"/>
<protein>
    <submittedName>
        <fullName evidence="2">Uncharacterized protein</fullName>
    </submittedName>
</protein>
<evidence type="ECO:0000313" key="1">
    <source>
        <dbReference type="Proteomes" id="UP000887565"/>
    </source>
</evidence>
<evidence type="ECO:0000313" key="2">
    <source>
        <dbReference type="WBParaSite" id="nRc.2.0.1.t27393-RA"/>
    </source>
</evidence>
<keyword evidence="1" id="KW-1185">Reference proteome</keyword>
<dbReference type="Proteomes" id="UP000887565">
    <property type="component" value="Unplaced"/>
</dbReference>
<dbReference type="WBParaSite" id="nRc.2.0.1.t27393-RA">
    <property type="protein sequence ID" value="nRc.2.0.1.t27393-RA"/>
    <property type="gene ID" value="nRc.2.0.1.g27393"/>
</dbReference>
<name>A0A915JMQ7_ROMCU</name>
<organism evidence="1 2">
    <name type="scientific">Romanomermis culicivorax</name>
    <name type="common">Nematode worm</name>
    <dbReference type="NCBI Taxonomy" id="13658"/>
    <lineage>
        <taxon>Eukaryota</taxon>
        <taxon>Metazoa</taxon>
        <taxon>Ecdysozoa</taxon>
        <taxon>Nematoda</taxon>
        <taxon>Enoplea</taxon>
        <taxon>Dorylaimia</taxon>
        <taxon>Mermithida</taxon>
        <taxon>Mermithoidea</taxon>
        <taxon>Mermithidae</taxon>
        <taxon>Romanomermis</taxon>
    </lineage>
</organism>